<feature type="domain" description="Xylose isomerase-like TIM barrel" evidence="2">
    <location>
        <begin position="29"/>
        <end position="253"/>
    </location>
</feature>
<dbReference type="InterPro" id="IPR050417">
    <property type="entry name" value="Sugar_Epim/Isomerase"/>
</dbReference>
<dbReference type="PANTHER" id="PTHR43489">
    <property type="entry name" value="ISOMERASE"/>
    <property type="match status" value="1"/>
</dbReference>
<evidence type="ECO:0000256" key="1">
    <source>
        <dbReference type="ARBA" id="ARBA00023235"/>
    </source>
</evidence>
<organism evidence="3 4">
    <name type="scientific">Aureimonas populi</name>
    <dbReference type="NCBI Taxonomy" id="1701758"/>
    <lineage>
        <taxon>Bacteria</taxon>
        <taxon>Pseudomonadati</taxon>
        <taxon>Pseudomonadota</taxon>
        <taxon>Alphaproteobacteria</taxon>
        <taxon>Hyphomicrobiales</taxon>
        <taxon>Aurantimonadaceae</taxon>
        <taxon>Aureimonas</taxon>
    </lineage>
</organism>
<dbReference type="InterPro" id="IPR036237">
    <property type="entry name" value="Xyl_isomerase-like_sf"/>
</dbReference>
<sequence>MSVSGFGVHTAMWAMEWNRQAAEFAIPEAVKHKIDFLEITMLDPDGVDAEHTRSLLERHEVECVCSLGLPLDKLPTNDPDGALDFLKMAIEKSHAIGARAMSGVIYGAIGQRTGVGPTEAEIDATARVVGKAAAYAAERGMGYGLEAVNRYENHILNTAAQAVAMVEKVGAPNVFIHLDTYHMNIEEKGIANGVLIAGEHLKYIHLSASDRGTPGNDTVAWDEVFAALAAIGFKGGMAMESFIEVPPQIASALSVWRPVAPSREEVLGVGLPFLRSKAAQYGLTKSPFA</sequence>
<dbReference type="SUPFAM" id="SSF51658">
    <property type="entry name" value="Xylose isomerase-like"/>
    <property type="match status" value="1"/>
</dbReference>
<name>A0ABW5CNL3_9HYPH</name>
<accession>A0ABW5CNL3</accession>
<proteinExistence type="predicted"/>
<gene>
    <name evidence="3" type="ORF">ACFSKQ_08925</name>
</gene>
<comment type="caution">
    <text evidence="3">The sequence shown here is derived from an EMBL/GenBank/DDBJ whole genome shotgun (WGS) entry which is preliminary data.</text>
</comment>
<keyword evidence="4" id="KW-1185">Reference proteome</keyword>
<protein>
    <submittedName>
        <fullName evidence="3">Sugar phosphate isomerase/epimerase family protein</fullName>
    </submittedName>
</protein>
<keyword evidence="1 3" id="KW-0413">Isomerase</keyword>
<dbReference type="GO" id="GO:0016853">
    <property type="term" value="F:isomerase activity"/>
    <property type="evidence" value="ECO:0007669"/>
    <property type="project" value="UniProtKB-KW"/>
</dbReference>
<dbReference type="InterPro" id="IPR013022">
    <property type="entry name" value="Xyl_isomerase-like_TIM-brl"/>
</dbReference>
<dbReference type="RefSeq" id="WP_209738488.1">
    <property type="nucleotide sequence ID" value="NZ_CP072611.1"/>
</dbReference>
<dbReference type="Pfam" id="PF01261">
    <property type="entry name" value="AP_endonuc_2"/>
    <property type="match status" value="1"/>
</dbReference>
<dbReference type="Gene3D" id="3.20.20.150">
    <property type="entry name" value="Divalent-metal-dependent TIM barrel enzymes"/>
    <property type="match status" value="1"/>
</dbReference>
<dbReference type="Proteomes" id="UP001597371">
    <property type="component" value="Unassembled WGS sequence"/>
</dbReference>
<dbReference type="EMBL" id="JBHUIJ010000010">
    <property type="protein sequence ID" value="MFD2237587.1"/>
    <property type="molecule type" value="Genomic_DNA"/>
</dbReference>
<evidence type="ECO:0000313" key="4">
    <source>
        <dbReference type="Proteomes" id="UP001597371"/>
    </source>
</evidence>
<reference evidence="4" key="1">
    <citation type="journal article" date="2019" name="Int. J. Syst. Evol. Microbiol.">
        <title>The Global Catalogue of Microorganisms (GCM) 10K type strain sequencing project: providing services to taxonomists for standard genome sequencing and annotation.</title>
        <authorList>
            <consortium name="The Broad Institute Genomics Platform"/>
            <consortium name="The Broad Institute Genome Sequencing Center for Infectious Disease"/>
            <person name="Wu L."/>
            <person name="Ma J."/>
        </authorList>
    </citation>
    <scope>NUCLEOTIDE SEQUENCE [LARGE SCALE GENOMIC DNA]</scope>
    <source>
        <strain evidence="4">ZS-35-S2</strain>
    </source>
</reference>
<dbReference type="PANTHER" id="PTHR43489:SF7">
    <property type="entry name" value="3-DEHYDRO-D-GULOSIDE 4-EPIMERASE-RELATED"/>
    <property type="match status" value="1"/>
</dbReference>
<evidence type="ECO:0000313" key="3">
    <source>
        <dbReference type="EMBL" id="MFD2237587.1"/>
    </source>
</evidence>
<evidence type="ECO:0000259" key="2">
    <source>
        <dbReference type="Pfam" id="PF01261"/>
    </source>
</evidence>